<gene>
    <name evidence="7" type="ORF">LANO_0C08856G</name>
</gene>
<reference evidence="8" key="1">
    <citation type="submission" date="2016-03" db="EMBL/GenBank/DDBJ databases">
        <authorList>
            <person name="Devillers Hugo."/>
        </authorList>
    </citation>
    <scope>NUCLEOTIDE SEQUENCE [LARGE SCALE GENOMIC DNA]</scope>
</reference>
<dbReference type="GO" id="GO:0016020">
    <property type="term" value="C:membrane"/>
    <property type="evidence" value="ECO:0007669"/>
    <property type="project" value="UniProtKB-SubCell"/>
</dbReference>
<dbReference type="Proteomes" id="UP000189911">
    <property type="component" value="Chromosome C"/>
</dbReference>
<feature type="transmembrane region" description="Helical" evidence="6">
    <location>
        <begin position="277"/>
        <end position="298"/>
    </location>
</feature>
<dbReference type="InterPro" id="IPR007568">
    <property type="entry name" value="RTA1"/>
</dbReference>
<evidence type="ECO:0000313" key="7">
    <source>
        <dbReference type="EMBL" id="SCU86682.1"/>
    </source>
</evidence>
<feature type="transmembrane region" description="Helical" evidence="6">
    <location>
        <begin position="157"/>
        <end position="178"/>
    </location>
</feature>
<evidence type="ECO:0000256" key="1">
    <source>
        <dbReference type="ARBA" id="ARBA00004141"/>
    </source>
</evidence>
<feature type="transmembrane region" description="Helical" evidence="6">
    <location>
        <begin position="49"/>
        <end position="70"/>
    </location>
</feature>
<dbReference type="EMBL" id="LT598446">
    <property type="protein sequence ID" value="SCU86682.1"/>
    <property type="molecule type" value="Genomic_DNA"/>
</dbReference>
<evidence type="ECO:0000256" key="6">
    <source>
        <dbReference type="SAM" id="Phobius"/>
    </source>
</evidence>
<keyword evidence="8" id="KW-1185">Reference proteome</keyword>
<evidence type="ECO:0000256" key="2">
    <source>
        <dbReference type="ARBA" id="ARBA00009969"/>
    </source>
</evidence>
<dbReference type="OrthoDB" id="3358017at2759"/>
<dbReference type="PANTHER" id="PTHR31465:SF1">
    <property type="entry name" value="PROTEIN RTA1-RELATED"/>
    <property type="match status" value="1"/>
</dbReference>
<keyword evidence="5 6" id="KW-0472">Membrane</keyword>
<keyword evidence="4 6" id="KW-1133">Transmembrane helix</keyword>
<dbReference type="AlphaFoldDB" id="A0A1G4J9H4"/>
<proteinExistence type="inferred from homology"/>
<feature type="transmembrane region" description="Helical" evidence="6">
    <location>
        <begin position="232"/>
        <end position="256"/>
    </location>
</feature>
<sequence>MGEISKTTSTGSGFTTTMAYKSYTNSLGQMTTVRKNPYYKYSPSVPGSVIFAVLFAIALVVMVGQVVYFCRKRTVMERTLLDGGGSAYGGGLADSSVKKENTFESTESTTFVPVKPCTNTRLVTKFLPLLIGLGTECGGYIARIVSKKDVFAIGPYVAQTVMLLVAAAFMAATIYMNFGRLLVVMNATKVSFVPIRFSTAIFVTGDVVSILLQAAGGAILGTSDNDTLGSNIVIGGLAIQVAIFGLFVITEIRFLCLGDKVSPITACISRQWKVLNINLFVCSILILIRSIIRLIEFIQGYSGYIMVHEWFLFVFDGMVMILVVVLFIGTFPKGNLFKVEFECTYMLKKPSYYAMRDA</sequence>
<evidence type="ECO:0000313" key="8">
    <source>
        <dbReference type="Proteomes" id="UP000189911"/>
    </source>
</evidence>
<dbReference type="Pfam" id="PF04479">
    <property type="entry name" value="RTA1"/>
    <property type="match status" value="1"/>
</dbReference>
<comment type="subcellular location">
    <subcellularLocation>
        <location evidence="1">Membrane</location>
        <topology evidence="1">Multi-pass membrane protein</topology>
    </subcellularLocation>
</comment>
<evidence type="ECO:0000256" key="5">
    <source>
        <dbReference type="ARBA" id="ARBA00023136"/>
    </source>
</evidence>
<organism evidence="7 8">
    <name type="scientific">Lachancea nothofagi CBS 11611</name>
    <dbReference type="NCBI Taxonomy" id="1266666"/>
    <lineage>
        <taxon>Eukaryota</taxon>
        <taxon>Fungi</taxon>
        <taxon>Dikarya</taxon>
        <taxon>Ascomycota</taxon>
        <taxon>Saccharomycotina</taxon>
        <taxon>Saccharomycetes</taxon>
        <taxon>Saccharomycetales</taxon>
        <taxon>Saccharomycetaceae</taxon>
        <taxon>Lachancea</taxon>
    </lineage>
</organism>
<evidence type="ECO:0000256" key="3">
    <source>
        <dbReference type="ARBA" id="ARBA00022692"/>
    </source>
</evidence>
<feature type="transmembrane region" description="Helical" evidence="6">
    <location>
        <begin position="126"/>
        <end position="145"/>
    </location>
</feature>
<keyword evidence="3 6" id="KW-0812">Transmembrane</keyword>
<accession>A0A1G4J9H4</accession>
<comment type="similarity">
    <text evidence="2">Belongs to the lipid-translocating exporter (LTE) (TC 9.A.26.1) family.</text>
</comment>
<protein>
    <submittedName>
        <fullName evidence="7">LANO_0C08856g1_1</fullName>
    </submittedName>
</protein>
<feature type="transmembrane region" description="Helical" evidence="6">
    <location>
        <begin position="199"/>
        <end position="220"/>
    </location>
</feature>
<evidence type="ECO:0000256" key="4">
    <source>
        <dbReference type="ARBA" id="ARBA00022989"/>
    </source>
</evidence>
<name>A0A1G4J9H4_9SACH</name>
<feature type="transmembrane region" description="Helical" evidence="6">
    <location>
        <begin position="310"/>
        <end position="331"/>
    </location>
</feature>
<dbReference type="PANTHER" id="PTHR31465">
    <property type="entry name" value="PROTEIN RTA1-RELATED"/>
    <property type="match status" value="1"/>
</dbReference>